<gene>
    <name evidence="10" type="primary">HAC1</name>
    <name evidence="10" type="ORF">MFIFM68171_02649</name>
</gene>
<protein>
    <submittedName>
        <fullName evidence="10">Transcription factor that binds to CRE motif</fullName>
    </submittedName>
</protein>
<dbReference type="InterPro" id="IPR004827">
    <property type="entry name" value="bZIP"/>
</dbReference>
<comment type="subcellular location">
    <subcellularLocation>
        <location evidence="1">Nucleus</location>
    </subcellularLocation>
</comment>
<evidence type="ECO:0000256" key="1">
    <source>
        <dbReference type="ARBA" id="ARBA00004123"/>
    </source>
</evidence>
<comment type="caution">
    <text evidence="10">The sequence shown here is derived from an EMBL/GenBank/DDBJ whole genome shotgun (WGS) entry which is preliminary data.</text>
</comment>
<feature type="region of interest" description="Disordered" evidence="8">
    <location>
        <begin position="1"/>
        <end position="157"/>
    </location>
</feature>
<feature type="region of interest" description="Disordered" evidence="8">
    <location>
        <begin position="238"/>
        <end position="267"/>
    </location>
</feature>
<keyword evidence="11" id="KW-1185">Reference proteome</keyword>
<evidence type="ECO:0000313" key="10">
    <source>
        <dbReference type="EMBL" id="GAB1312439.1"/>
    </source>
</evidence>
<name>A0ABQ0G3W5_9PEZI</name>
<dbReference type="CDD" id="cd14710">
    <property type="entry name" value="bZIP_HAC1-like"/>
    <property type="match status" value="1"/>
</dbReference>
<keyword evidence="6" id="KW-0834">Unfolded protein response</keyword>
<feature type="compositionally biased region" description="Polar residues" evidence="8">
    <location>
        <begin position="1"/>
        <end position="12"/>
    </location>
</feature>
<dbReference type="InterPro" id="IPR046347">
    <property type="entry name" value="bZIP_sf"/>
</dbReference>
<evidence type="ECO:0000256" key="5">
    <source>
        <dbReference type="ARBA" id="ARBA00023163"/>
    </source>
</evidence>
<dbReference type="SUPFAM" id="SSF57959">
    <property type="entry name" value="Leucine zipper domain"/>
    <property type="match status" value="1"/>
</dbReference>
<evidence type="ECO:0000256" key="3">
    <source>
        <dbReference type="ARBA" id="ARBA00023015"/>
    </source>
</evidence>
<keyword evidence="7" id="KW-0539">Nucleus</keyword>
<evidence type="ECO:0000256" key="2">
    <source>
        <dbReference type="ARBA" id="ARBA00007163"/>
    </source>
</evidence>
<evidence type="ECO:0000259" key="9">
    <source>
        <dbReference type="PROSITE" id="PS50217"/>
    </source>
</evidence>
<evidence type="ECO:0000256" key="6">
    <source>
        <dbReference type="ARBA" id="ARBA00023230"/>
    </source>
</evidence>
<keyword evidence="5" id="KW-0804">Transcription</keyword>
<evidence type="ECO:0000256" key="8">
    <source>
        <dbReference type="SAM" id="MobiDB-lite"/>
    </source>
</evidence>
<evidence type="ECO:0000313" key="11">
    <source>
        <dbReference type="Proteomes" id="UP001628179"/>
    </source>
</evidence>
<dbReference type="PANTHER" id="PTHR46714:SF6">
    <property type="entry name" value="TRANSCRIPTIONAL ACTIVATOR HAC1"/>
    <property type="match status" value="1"/>
</dbReference>
<feature type="compositionally biased region" description="Low complexity" evidence="8">
    <location>
        <begin position="72"/>
        <end position="92"/>
    </location>
</feature>
<evidence type="ECO:0000256" key="7">
    <source>
        <dbReference type="ARBA" id="ARBA00023242"/>
    </source>
</evidence>
<feature type="region of interest" description="Disordered" evidence="8">
    <location>
        <begin position="440"/>
        <end position="461"/>
    </location>
</feature>
<organism evidence="10 11">
    <name type="scientific">Madurella fahalii</name>
    <dbReference type="NCBI Taxonomy" id="1157608"/>
    <lineage>
        <taxon>Eukaryota</taxon>
        <taxon>Fungi</taxon>
        <taxon>Dikarya</taxon>
        <taxon>Ascomycota</taxon>
        <taxon>Pezizomycotina</taxon>
        <taxon>Sordariomycetes</taxon>
        <taxon>Sordariomycetidae</taxon>
        <taxon>Sordariales</taxon>
        <taxon>Sordariales incertae sedis</taxon>
        <taxon>Madurella</taxon>
    </lineage>
</organism>
<feature type="compositionally biased region" description="Basic and acidic residues" evidence="8">
    <location>
        <begin position="123"/>
        <end position="137"/>
    </location>
</feature>
<dbReference type="PROSITE" id="PS50217">
    <property type="entry name" value="BZIP"/>
    <property type="match status" value="1"/>
</dbReference>
<comment type="similarity">
    <text evidence="2">Belongs to the bZIP family.</text>
</comment>
<dbReference type="PANTHER" id="PTHR46714">
    <property type="entry name" value="TRANSCRIPTIONAL ACTIVATOR HAC1"/>
    <property type="match status" value="1"/>
</dbReference>
<feature type="compositionally biased region" description="Basic and acidic residues" evidence="8">
    <location>
        <begin position="146"/>
        <end position="157"/>
    </location>
</feature>
<evidence type="ECO:0000256" key="4">
    <source>
        <dbReference type="ARBA" id="ARBA00023125"/>
    </source>
</evidence>
<sequence length="541" mass="58540">MDSWSTHTSPSSVKFEDSPAESLLSTPGEMYPSLFGTDSSPAPAATVNPLEMLTPKSFTEEKQPDVAMLSSLTALTQPPATPASTTPASTTPEPEKKPVKKRKSWGQVLPEPKTNLPPRKRAKTEDEKEQRRVERVLRNRRAAQSSRERKRLEVEGLERRNKELERALHDAHQTNLALLEEIRKFQRSSGVVSRTSSAFEGLRQSPVTFSQTLFGSQDAHTPAIGDANSLEQLLKSIPSPTTTTVNPASLSPALSPIPETEEEQTQPVAVAAPPADATTPMVNASPDATQHPAAMLCQDLQSTAAPSGGSAPPPPVPAGLHLGDSFCMPEANDTDRYVLESGLVATPNSSDFEYDHLDGDDTTAFQFTTNSYEFDFNEFITDGELNVAPGNEPQPQHLHSLPVADSPTLARPLMDATMEALRFVSSEGCTVDRVSGDDASAAAAAGGESQQQQHRRGPTAALPSKEVLLTLLWALKVEERRLQIRNQVKTSSKLGTTSIPQTTTPTMNKATYVLKVLPKRSLEVESSVSLGCSSPRKRRVQ</sequence>
<dbReference type="RefSeq" id="XP_070914172.1">
    <property type="nucleotide sequence ID" value="XM_071058071.1"/>
</dbReference>
<accession>A0ABQ0G3W5</accession>
<feature type="domain" description="BZIP" evidence="9">
    <location>
        <begin position="129"/>
        <end position="166"/>
    </location>
</feature>
<feature type="compositionally biased region" description="Low complexity" evidence="8">
    <location>
        <begin position="247"/>
        <end position="258"/>
    </location>
</feature>
<dbReference type="InterPro" id="IPR044280">
    <property type="entry name" value="Hac1/HY5"/>
</dbReference>
<reference evidence="10 11" key="1">
    <citation type="submission" date="2024-09" db="EMBL/GenBank/DDBJ databases">
        <title>Itraconazole resistance in Madurella fahalii resulting from another homologue of gene encoding cytochrome P450 14-alpha sterol demethylase (CYP51).</title>
        <authorList>
            <person name="Yoshioka I."/>
            <person name="Fahal A.H."/>
            <person name="Kaneko S."/>
            <person name="Yaguchi T."/>
        </authorList>
    </citation>
    <scope>NUCLEOTIDE SEQUENCE [LARGE SCALE GENOMIC DNA]</scope>
    <source>
        <strain evidence="10 11">IFM 68171</strain>
    </source>
</reference>
<keyword evidence="4" id="KW-0238">DNA-binding</keyword>
<dbReference type="Proteomes" id="UP001628179">
    <property type="component" value="Unassembled WGS sequence"/>
</dbReference>
<dbReference type="GeneID" id="98173394"/>
<keyword evidence="3" id="KW-0805">Transcription regulation</keyword>
<dbReference type="EMBL" id="BAAFSV010000001">
    <property type="protein sequence ID" value="GAB1312439.1"/>
    <property type="molecule type" value="Genomic_DNA"/>
</dbReference>
<proteinExistence type="inferred from homology"/>